<protein>
    <submittedName>
        <fullName evidence="2">VOC family protein</fullName>
    </submittedName>
</protein>
<feature type="domain" description="VOC" evidence="1">
    <location>
        <begin position="8"/>
        <end position="122"/>
    </location>
</feature>
<name>A0A5C6S3U6_9RHOB</name>
<evidence type="ECO:0000259" key="1">
    <source>
        <dbReference type="PROSITE" id="PS51819"/>
    </source>
</evidence>
<comment type="caution">
    <text evidence="2">The sequence shown here is derived from an EMBL/GenBank/DDBJ whole genome shotgun (WGS) entry which is preliminary data.</text>
</comment>
<dbReference type="EMBL" id="VOPL01000003">
    <property type="protein sequence ID" value="TXB69095.1"/>
    <property type="molecule type" value="Genomic_DNA"/>
</dbReference>
<sequence length="137" mass="15550">MAYHQGRLIDHIHLRVADFGRARDFYSTVLDALGRDECVGRGRDWLECDELYIDEVAPGERPSLLHLCFQAADRDMVDRFHRAALANGGRDNGEPGPRDYHPGYYAAFVLDPDGNNIEAKCDERITRRSADSIEIET</sequence>
<organism evidence="2 3">
    <name type="scientific">Paracoccus aurantiacus</name>
    <dbReference type="NCBI Taxonomy" id="2599412"/>
    <lineage>
        <taxon>Bacteria</taxon>
        <taxon>Pseudomonadati</taxon>
        <taxon>Pseudomonadota</taxon>
        <taxon>Alphaproteobacteria</taxon>
        <taxon>Rhodobacterales</taxon>
        <taxon>Paracoccaceae</taxon>
        <taxon>Paracoccus</taxon>
    </lineage>
</organism>
<dbReference type="RefSeq" id="WP_147097695.1">
    <property type="nucleotide sequence ID" value="NZ_JBHUFH010000002.1"/>
</dbReference>
<dbReference type="CDD" id="cd07262">
    <property type="entry name" value="VOC_like"/>
    <property type="match status" value="1"/>
</dbReference>
<accession>A0A5C6S3U6</accession>
<evidence type="ECO:0000313" key="2">
    <source>
        <dbReference type="EMBL" id="TXB69095.1"/>
    </source>
</evidence>
<dbReference type="Proteomes" id="UP000321562">
    <property type="component" value="Unassembled WGS sequence"/>
</dbReference>
<dbReference type="InterPro" id="IPR029068">
    <property type="entry name" value="Glyas_Bleomycin-R_OHBP_Dase"/>
</dbReference>
<dbReference type="Pfam" id="PF00903">
    <property type="entry name" value="Glyoxalase"/>
    <property type="match status" value="1"/>
</dbReference>
<proteinExistence type="predicted"/>
<dbReference type="OrthoDB" id="9807407at2"/>
<dbReference type="PANTHER" id="PTHR35006">
    <property type="entry name" value="GLYOXALASE FAMILY PROTEIN (AFU_ORTHOLOGUE AFUA_5G14830)"/>
    <property type="match status" value="1"/>
</dbReference>
<dbReference type="AlphaFoldDB" id="A0A5C6S3U6"/>
<dbReference type="InterPro" id="IPR037523">
    <property type="entry name" value="VOC_core"/>
</dbReference>
<reference evidence="2 3" key="1">
    <citation type="submission" date="2019-08" db="EMBL/GenBank/DDBJ databases">
        <authorList>
            <person name="Ye J."/>
        </authorList>
    </citation>
    <scope>NUCLEOTIDE SEQUENCE [LARGE SCALE GENOMIC DNA]</scope>
    <source>
        <strain evidence="2 3">TK008</strain>
    </source>
</reference>
<dbReference type="PANTHER" id="PTHR35006:SF2">
    <property type="entry name" value="GLYOXALASE FAMILY PROTEIN (AFU_ORTHOLOGUE AFUA_5G14830)"/>
    <property type="match status" value="1"/>
</dbReference>
<dbReference type="Gene3D" id="3.10.180.10">
    <property type="entry name" value="2,3-Dihydroxybiphenyl 1,2-Dioxygenase, domain 1"/>
    <property type="match status" value="1"/>
</dbReference>
<keyword evidence="3" id="KW-1185">Reference proteome</keyword>
<dbReference type="SUPFAM" id="SSF54593">
    <property type="entry name" value="Glyoxalase/Bleomycin resistance protein/Dihydroxybiphenyl dioxygenase"/>
    <property type="match status" value="1"/>
</dbReference>
<dbReference type="PROSITE" id="PS51819">
    <property type="entry name" value="VOC"/>
    <property type="match status" value="1"/>
</dbReference>
<gene>
    <name evidence="2" type="ORF">FQV27_08975</name>
</gene>
<evidence type="ECO:0000313" key="3">
    <source>
        <dbReference type="Proteomes" id="UP000321562"/>
    </source>
</evidence>
<dbReference type="InterPro" id="IPR004360">
    <property type="entry name" value="Glyas_Fos-R_dOase_dom"/>
</dbReference>